<keyword evidence="4" id="KW-1185">Reference proteome</keyword>
<sequence length="647" mass="74969">MLTPRPRIGTVGEAVMVEVNCWDFEVADVQIHRYDIQPMQPQEVTENGINQLKLHEKFLLKYMKFVYNLMDDDVFSDANRFCFSLEPLERKFTLSEPQYLDVYEGERKLRLKYVIKKLRTISAQSIKQYMENPNSMREETPQKAINMLDNLFRWVNRKIFEIFLNGVYLRDPEKICSNGLYSIYRDTGKSFSKVLTMFSLSDKTADEIIIKAFDMSVTEYFTRKYGIVLKYPNLPCVRIEKNRDEFMPMELLTVLPFQKAREDKRRIASEVTRIAAVKPSERFRDLERMVKQVMSLRSSLISKLNLKFTDPKPVRVVARELPQPNSRFFNGTQEMKRGSWSHEPFLESASTFLKWVIVVLHPFKIRNVDWLRKELPMAAQKSGLEMDRNSELGGSNWQVSQLSDWWGKEIIMVAGADVTHPTSKNGGLRKSVAAVVASISPDLVKYAAVVRQQEHKLASECINGMKDIFTDLLDGQFYQVLESELGDIQEACTDIRPGYEPGITFIVVQKHHHIRSTPISEKSQNISPGTVVDSEITHNREFDFYLCSHKAIQGTSKPAHYTVLYDDNDWDSDDLQLFTYFLCRASMRSNRTISYPTPTYYAHLAAFRGRSWLKDALNPSAFLKNSKFAIVEGQKDLMFFLKSLYLD</sequence>
<dbReference type="InterPro" id="IPR003100">
    <property type="entry name" value="PAZ_dom"/>
</dbReference>
<dbReference type="PANTHER" id="PTHR22891">
    <property type="entry name" value="EUKARYOTIC TRANSLATION INITIATION FACTOR 2C"/>
    <property type="match status" value="1"/>
</dbReference>
<evidence type="ECO:0000313" key="5">
    <source>
        <dbReference type="WBParaSite" id="HNAJ_0000176801-mRNA-1"/>
    </source>
</evidence>
<reference evidence="5" key="1">
    <citation type="submission" date="2017-02" db="UniProtKB">
        <authorList>
            <consortium name="WormBaseParasite"/>
        </authorList>
    </citation>
    <scope>IDENTIFICATION</scope>
</reference>
<reference evidence="3 4" key="2">
    <citation type="submission" date="2018-11" db="EMBL/GenBank/DDBJ databases">
        <authorList>
            <consortium name="Pathogen Informatics"/>
        </authorList>
    </citation>
    <scope>NUCLEOTIDE SEQUENCE [LARGE SCALE GENOMIC DNA]</scope>
</reference>
<dbReference type="InterPro" id="IPR036397">
    <property type="entry name" value="RNaseH_sf"/>
</dbReference>
<dbReference type="InterPro" id="IPR036085">
    <property type="entry name" value="PAZ_dom_sf"/>
</dbReference>
<feature type="domain" description="Piwi" evidence="2">
    <location>
        <begin position="474"/>
        <end position="614"/>
    </location>
</feature>
<dbReference type="CDD" id="cd02846">
    <property type="entry name" value="PAZ_argonaute_like"/>
    <property type="match status" value="1"/>
</dbReference>
<dbReference type="SUPFAM" id="SSF53098">
    <property type="entry name" value="Ribonuclease H-like"/>
    <property type="match status" value="1"/>
</dbReference>
<dbReference type="InterPro" id="IPR003165">
    <property type="entry name" value="Piwi"/>
</dbReference>
<dbReference type="STRING" id="102285.A0A0R3T3Z8"/>
<dbReference type="Pfam" id="PF02171">
    <property type="entry name" value="Piwi"/>
    <property type="match status" value="1"/>
</dbReference>
<protein>
    <submittedName>
        <fullName evidence="5">Piwi domain-containing protein</fullName>
    </submittedName>
</protein>
<name>A0A0R3T3Z8_RODNA</name>
<organism evidence="5">
    <name type="scientific">Rodentolepis nana</name>
    <name type="common">Dwarf tapeworm</name>
    <name type="synonym">Hymenolepis nana</name>
    <dbReference type="NCBI Taxonomy" id="102285"/>
    <lineage>
        <taxon>Eukaryota</taxon>
        <taxon>Metazoa</taxon>
        <taxon>Spiralia</taxon>
        <taxon>Lophotrochozoa</taxon>
        <taxon>Platyhelminthes</taxon>
        <taxon>Cestoda</taxon>
        <taxon>Eucestoda</taxon>
        <taxon>Cyclophyllidea</taxon>
        <taxon>Hymenolepididae</taxon>
        <taxon>Rodentolepis</taxon>
    </lineage>
</organism>
<evidence type="ECO:0000313" key="4">
    <source>
        <dbReference type="Proteomes" id="UP000278807"/>
    </source>
</evidence>
<dbReference type="SUPFAM" id="SSF101690">
    <property type="entry name" value="PAZ domain"/>
    <property type="match status" value="1"/>
</dbReference>
<feature type="domain" description="PAZ" evidence="1">
    <location>
        <begin position="146"/>
        <end position="256"/>
    </location>
</feature>
<evidence type="ECO:0000259" key="1">
    <source>
        <dbReference type="PROSITE" id="PS50821"/>
    </source>
</evidence>
<dbReference type="AlphaFoldDB" id="A0A0R3T3Z8"/>
<gene>
    <name evidence="3" type="ORF">HNAJ_LOCUS1767</name>
</gene>
<dbReference type="InterPro" id="IPR012337">
    <property type="entry name" value="RNaseH-like_sf"/>
</dbReference>
<dbReference type="Pfam" id="PF02170">
    <property type="entry name" value="PAZ"/>
    <property type="match status" value="1"/>
</dbReference>
<evidence type="ECO:0000259" key="2">
    <source>
        <dbReference type="PROSITE" id="PS50822"/>
    </source>
</evidence>
<proteinExistence type="predicted"/>
<accession>A0A0R3T3Z8</accession>
<dbReference type="Gene3D" id="3.30.420.10">
    <property type="entry name" value="Ribonuclease H-like superfamily/Ribonuclease H"/>
    <property type="match status" value="2"/>
</dbReference>
<evidence type="ECO:0000313" key="3">
    <source>
        <dbReference type="EMBL" id="VDN97626.1"/>
    </source>
</evidence>
<dbReference type="PROSITE" id="PS50821">
    <property type="entry name" value="PAZ"/>
    <property type="match status" value="1"/>
</dbReference>
<dbReference type="Gene3D" id="2.170.260.10">
    <property type="entry name" value="paz domain"/>
    <property type="match status" value="1"/>
</dbReference>
<dbReference type="WBParaSite" id="HNAJ_0000176801-mRNA-1">
    <property type="protein sequence ID" value="HNAJ_0000176801-mRNA-1"/>
    <property type="gene ID" value="HNAJ_0000176801"/>
</dbReference>
<dbReference type="OrthoDB" id="10252740at2759"/>
<dbReference type="SMART" id="SM00950">
    <property type="entry name" value="Piwi"/>
    <property type="match status" value="1"/>
</dbReference>
<dbReference type="Proteomes" id="UP000278807">
    <property type="component" value="Unassembled WGS sequence"/>
</dbReference>
<dbReference type="GO" id="GO:0003723">
    <property type="term" value="F:RNA binding"/>
    <property type="evidence" value="ECO:0007669"/>
    <property type="project" value="InterPro"/>
</dbReference>
<dbReference type="EMBL" id="UZAE01000736">
    <property type="protein sequence ID" value="VDN97626.1"/>
    <property type="molecule type" value="Genomic_DNA"/>
</dbReference>
<dbReference type="PROSITE" id="PS50822">
    <property type="entry name" value="PIWI"/>
    <property type="match status" value="1"/>
</dbReference>